<dbReference type="PANTHER" id="PTHR43232:SF2">
    <property type="entry name" value="MOLYBDENUM COFACTOR BIOSYNTHESIS PROTEIN B"/>
    <property type="match status" value="1"/>
</dbReference>
<dbReference type="PIRSF" id="PIRSF006443">
    <property type="entry name" value="MoaB"/>
    <property type="match status" value="1"/>
</dbReference>
<dbReference type="STRING" id="316274.Haur_4811"/>
<evidence type="ECO:0000256" key="6">
    <source>
        <dbReference type="PIRNR" id="PIRNR006443"/>
    </source>
</evidence>
<dbReference type="GO" id="GO:0005829">
    <property type="term" value="C:cytosol"/>
    <property type="evidence" value="ECO:0007669"/>
    <property type="project" value="TreeGrafter"/>
</dbReference>
<dbReference type="InterPro" id="IPR036425">
    <property type="entry name" value="MoaB/Mog-like_dom_sf"/>
</dbReference>
<evidence type="ECO:0000256" key="5">
    <source>
        <dbReference type="ARBA" id="ARBA00023150"/>
    </source>
</evidence>
<name>A9B291_HERA2</name>
<comment type="function">
    <text evidence="1 6">May be involved in the biosynthesis of molybdopterin.</text>
</comment>
<reference evidence="8 9" key="1">
    <citation type="journal article" date="2011" name="Stand. Genomic Sci.">
        <title>Complete genome sequence of the filamentous gliding predatory bacterium Herpetosiphon aurantiacus type strain (114-95(T)).</title>
        <authorList>
            <person name="Kiss H."/>
            <person name="Nett M."/>
            <person name="Domin N."/>
            <person name="Martin K."/>
            <person name="Maresca J.A."/>
            <person name="Copeland A."/>
            <person name="Lapidus A."/>
            <person name="Lucas S."/>
            <person name="Berry K.W."/>
            <person name="Glavina Del Rio T."/>
            <person name="Dalin E."/>
            <person name="Tice H."/>
            <person name="Pitluck S."/>
            <person name="Richardson P."/>
            <person name="Bruce D."/>
            <person name="Goodwin L."/>
            <person name="Han C."/>
            <person name="Detter J.C."/>
            <person name="Schmutz J."/>
            <person name="Brettin T."/>
            <person name="Land M."/>
            <person name="Hauser L."/>
            <person name="Kyrpides N.C."/>
            <person name="Ivanova N."/>
            <person name="Goker M."/>
            <person name="Woyke T."/>
            <person name="Klenk H.P."/>
            <person name="Bryant D.A."/>
        </authorList>
    </citation>
    <scope>NUCLEOTIDE SEQUENCE [LARGE SCALE GENOMIC DNA]</scope>
    <source>
        <strain evidence="9">ATCC 23779 / DSM 785 / 114-95</strain>
    </source>
</reference>
<sequence length="171" mass="18358">MGYNDHAEAAAQHQAPVRCAIITISDTRTSETDKSGALTQELLTAAGFQVVEYRIIPDEPDQVAEFVQQCIARSDCDAVLTNGGTGIARRDATIEAIAPLLDKKLPGFGEIFRMLSYNEIGAGAMLSRAIAGIAGRTLVFCMPGSSGAVRLAMQSLILPELKHLVWEIARQ</sequence>
<evidence type="ECO:0000256" key="1">
    <source>
        <dbReference type="ARBA" id="ARBA00003487"/>
    </source>
</evidence>
<dbReference type="PANTHER" id="PTHR43232">
    <property type="entry name" value="MOLYBDENUM COFACTOR BIOSYNTHESIS PROTEIN B"/>
    <property type="match status" value="1"/>
</dbReference>
<dbReference type="FunFam" id="3.40.980.10:FF:000006">
    <property type="entry name" value="Molybdenum cofactor biosynthesis protein B"/>
    <property type="match status" value="1"/>
</dbReference>
<dbReference type="Pfam" id="PF00994">
    <property type="entry name" value="MoCF_biosynth"/>
    <property type="match status" value="1"/>
</dbReference>
<keyword evidence="9" id="KW-1185">Reference proteome</keyword>
<accession>A9B291</accession>
<dbReference type="GO" id="GO:0006777">
    <property type="term" value="P:Mo-molybdopterin cofactor biosynthetic process"/>
    <property type="evidence" value="ECO:0007669"/>
    <property type="project" value="UniProtKB-UniRule"/>
</dbReference>
<dbReference type="HOGENOM" id="CLU_077358_2_3_0"/>
<dbReference type="Proteomes" id="UP000000787">
    <property type="component" value="Chromosome"/>
</dbReference>
<dbReference type="InterPro" id="IPR008284">
    <property type="entry name" value="MoCF_biosynth_CS"/>
</dbReference>
<dbReference type="Gene3D" id="3.40.980.10">
    <property type="entry name" value="MoaB/Mog-like domain"/>
    <property type="match status" value="1"/>
</dbReference>
<dbReference type="eggNOG" id="COG0521">
    <property type="taxonomic scope" value="Bacteria"/>
</dbReference>
<feature type="domain" description="MoaB/Mog" evidence="7">
    <location>
        <begin position="20"/>
        <end position="164"/>
    </location>
</feature>
<gene>
    <name evidence="8" type="ordered locus">Haur_4811</name>
</gene>
<dbReference type="PROSITE" id="PS01078">
    <property type="entry name" value="MOCF_BIOSYNTHESIS_1"/>
    <property type="match status" value="1"/>
</dbReference>
<evidence type="ECO:0000313" key="8">
    <source>
        <dbReference type="EMBL" id="ABX07441.1"/>
    </source>
</evidence>
<dbReference type="EMBL" id="CP000875">
    <property type="protein sequence ID" value="ABX07441.1"/>
    <property type="molecule type" value="Genomic_DNA"/>
</dbReference>
<dbReference type="FunCoup" id="A9B291">
    <property type="interactions" value="363"/>
</dbReference>
<dbReference type="SMART" id="SM00852">
    <property type="entry name" value="MoCF_biosynth"/>
    <property type="match status" value="1"/>
</dbReference>
<dbReference type="InterPro" id="IPR001453">
    <property type="entry name" value="MoaB/Mog_dom"/>
</dbReference>
<evidence type="ECO:0000259" key="7">
    <source>
        <dbReference type="SMART" id="SM00852"/>
    </source>
</evidence>
<evidence type="ECO:0000313" key="9">
    <source>
        <dbReference type="Proteomes" id="UP000000787"/>
    </source>
</evidence>
<dbReference type="NCBIfam" id="TIGR00177">
    <property type="entry name" value="molyb_syn"/>
    <property type="match status" value="1"/>
</dbReference>
<evidence type="ECO:0000256" key="2">
    <source>
        <dbReference type="ARBA" id="ARBA00005046"/>
    </source>
</evidence>
<organism evidence="8 9">
    <name type="scientific">Herpetosiphon aurantiacus (strain ATCC 23779 / DSM 785 / 114-95)</name>
    <dbReference type="NCBI Taxonomy" id="316274"/>
    <lineage>
        <taxon>Bacteria</taxon>
        <taxon>Bacillati</taxon>
        <taxon>Chloroflexota</taxon>
        <taxon>Chloroflexia</taxon>
        <taxon>Herpetosiphonales</taxon>
        <taxon>Herpetosiphonaceae</taxon>
        <taxon>Herpetosiphon</taxon>
    </lineage>
</organism>
<dbReference type="AlphaFoldDB" id="A9B291"/>
<comment type="similarity">
    <text evidence="3 6">Belongs to the MoaB/Mog family.</text>
</comment>
<dbReference type="KEGG" id="hau:Haur_4811"/>
<dbReference type="InterPro" id="IPR012245">
    <property type="entry name" value="MoaB"/>
</dbReference>
<dbReference type="InParanoid" id="A9B291"/>
<evidence type="ECO:0000256" key="3">
    <source>
        <dbReference type="ARBA" id="ARBA00006112"/>
    </source>
</evidence>
<dbReference type="SUPFAM" id="SSF53218">
    <property type="entry name" value="Molybdenum cofactor biosynthesis proteins"/>
    <property type="match status" value="1"/>
</dbReference>
<dbReference type="UniPathway" id="UPA00344"/>
<evidence type="ECO:0000256" key="4">
    <source>
        <dbReference type="ARBA" id="ARBA00015262"/>
    </source>
</evidence>
<dbReference type="BioCyc" id="HAUR316274:GHYA-4870-MONOMER"/>
<proteinExistence type="inferred from homology"/>
<keyword evidence="5 6" id="KW-0501">Molybdenum cofactor biosynthesis</keyword>
<comment type="pathway">
    <text evidence="2 6">Cofactor biosynthesis; molybdopterin biosynthesis.</text>
</comment>
<protein>
    <recommendedName>
        <fullName evidence="4 6">Molybdenum cofactor biosynthesis protein B</fullName>
    </recommendedName>
</protein>
<dbReference type="CDD" id="cd00886">
    <property type="entry name" value="MogA_MoaB"/>
    <property type="match status" value="1"/>
</dbReference>